<protein>
    <recommendedName>
        <fullName evidence="5">Protein BatD</fullName>
    </recommendedName>
</protein>
<dbReference type="eggNOG" id="COG3088">
    <property type="taxonomic scope" value="Bacteria"/>
</dbReference>
<keyword evidence="1" id="KW-0472">Membrane</keyword>
<dbReference type="AlphaFoldDB" id="F0F5D6"/>
<sequence length="350" mass="39034">MRKYIVIITLLALTAVCQAQTGVKASLDTARILIGGQAHLVIEADAPRGAKVFFPNYTRTKPVAPGIEILKGSSSTAERSGHQLVRRIYTLTAWEAKRYTIPAQEIVVNGKADRTRPLVLEVRTIPVDTVRNTPMPPDDIQQVPFSWGEWLPVMLLGALALVLLGVAFCLYRILRNRKIGRTRQKHQRILSPYEKARLELEEIRARKRMYAEQKAYYTDVTLALRTYLAQRFGINALEMTSGDILESLDGQCSEADVAGLREVFDTADLVKFAKYSTGENEMDFYLDSVVRFIERTKKEEIPAAVTGADGGEEARDSRSRKVLRLAIGLLVAASVALLLYTASEAYALLM</sequence>
<evidence type="ECO:0000256" key="2">
    <source>
        <dbReference type="SAM" id="SignalP"/>
    </source>
</evidence>
<keyword evidence="1" id="KW-1133">Transmembrane helix</keyword>
<gene>
    <name evidence="3" type="ORF">HMPREF9141_0802</name>
</gene>
<dbReference type="OrthoDB" id="9807384at2"/>
<evidence type="ECO:0000256" key="1">
    <source>
        <dbReference type="SAM" id="Phobius"/>
    </source>
</evidence>
<dbReference type="RefSeq" id="WP_007368335.1">
    <property type="nucleotide sequence ID" value="NZ_GL872283.1"/>
</dbReference>
<evidence type="ECO:0008006" key="5">
    <source>
        <dbReference type="Google" id="ProtNLM"/>
    </source>
</evidence>
<proteinExistence type="predicted"/>
<dbReference type="HOGENOM" id="CLU_060895_0_0_10"/>
<accession>F0F5D6</accession>
<reference evidence="3 4" key="1">
    <citation type="submission" date="2011-01" db="EMBL/GenBank/DDBJ databases">
        <authorList>
            <person name="Muzny D."/>
            <person name="Qin X."/>
            <person name="Deng J."/>
            <person name="Jiang H."/>
            <person name="Liu Y."/>
            <person name="Qu J."/>
            <person name="Song X.-Z."/>
            <person name="Zhang L."/>
            <person name="Thornton R."/>
            <person name="Coyle M."/>
            <person name="Francisco L."/>
            <person name="Jackson L."/>
            <person name="Javaid M."/>
            <person name="Korchina V."/>
            <person name="Kovar C."/>
            <person name="Mata R."/>
            <person name="Mathew T."/>
            <person name="Ngo R."/>
            <person name="Nguyen L."/>
            <person name="Nguyen N."/>
            <person name="Okwuonu G."/>
            <person name="Ongeri F."/>
            <person name="Pham C."/>
            <person name="Simmons D."/>
            <person name="Wilczek-Boney K."/>
            <person name="Hale W."/>
            <person name="Jakkamsetti A."/>
            <person name="Pham P."/>
            <person name="Ruth R."/>
            <person name="San Lucas F."/>
            <person name="Warren J."/>
            <person name="Zhang J."/>
            <person name="Zhao Z."/>
            <person name="Zhou C."/>
            <person name="Zhu D."/>
            <person name="Lee S."/>
            <person name="Bess C."/>
            <person name="Blankenburg K."/>
            <person name="Forbes L."/>
            <person name="Fu Q."/>
            <person name="Gubbala S."/>
            <person name="Hirani K."/>
            <person name="Jayaseelan J.C."/>
            <person name="Lara F."/>
            <person name="Munidasa M."/>
            <person name="Palculict T."/>
            <person name="Patil S."/>
            <person name="Pu L.-L."/>
            <person name="Saada N."/>
            <person name="Tang L."/>
            <person name="Weissenberger G."/>
            <person name="Zhu Y."/>
            <person name="Hemphill L."/>
            <person name="Shang Y."/>
            <person name="Youmans B."/>
            <person name="Ayvaz T."/>
            <person name="Ross M."/>
            <person name="Santibanez J."/>
            <person name="Aqrawi P."/>
            <person name="Gross S."/>
            <person name="Joshi V."/>
            <person name="Fowler G."/>
            <person name="Nazareth L."/>
            <person name="Reid J."/>
            <person name="Worley K."/>
            <person name="Petrosino J."/>
            <person name="Highlander S."/>
            <person name="Gibbs R."/>
        </authorList>
    </citation>
    <scope>NUCLEOTIDE SEQUENCE [LARGE SCALE GENOMIC DNA]</scope>
    <source>
        <strain evidence="3 4">DSM 16608</strain>
    </source>
</reference>
<keyword evidence="4" id="KW-1185">Reference proteome</keyword>
<organism evidence="3 4">
    <name type="scientific">Prevotella multiformis DSM 16608</name>
    <dbReference type="NCBI Taxonomy" id="888743"/>
    <lineage>
        <taxon>Bacteria</taxon>
        <taxon>Pseudomonadati</taxon>
        <taxon>Bacteroidota</taxon>
        <taxon>Bacteroidia</taxon>
        <taxon>Bacteroidales</taxon>
        <taxon>Prevotellaceae</taxon>
        <taxon>Prevotella</taxon>
    </lineage>
</organism>
<keyword evidence="2" id="KW-0732">Signal</keyword>
<dbReference type="STRING" id="888743.HMPREF9141_0802"/>
<dbReference type="Proteomes" id="UP000005697">
    <property type="component" value="Unassembled WGS sequence"/>
</dbReference>
<keyword evidence="1" id="KW-0812">Transmembrane</keyword>
<dbReference type="EMBL" id="AEWX01000013">
    <property type="protein sequence ID" value="EGC20555.1"/>
    <property type="molecule type" value="Genomic_DNA"/>
</dbReference>
<feature type="signal peptide" evidence="2">
    <location>
        <begin position="1"/>
        <end position="19"/>
    </location>
</feature>
<feature type="transmembrane region" description="Helical" evidence="1">
    <location>
        <begin position="150"/>
        <end position="174"/>
    </location>
</feature>
<evidence type="ECO:0000313" key="4">
    <source>
        <dbReference type="Proteomes" id="UP000005697"/>
    </source>
</evidence>
<comment type="caution">
    <text evidence="3">The sequence shown here is derived from an EMBL/GenBank/DDBJ whole genome shotgun (WGS) entry which is preliminary data.</text>
</comment>
<feature type="chain" id="PRO_5003252094" description="Protein BatD" evidence="2">
    <location>
        <begin position="20"/>
        <end position="350"/>
    </location>
</feature>
<feature type="transmembrane region" description="Helical" evidence="1">
    <location>
        <begin position="322"/>
        <end position="342"/>
    </location>
</feature>
<name>F0F5D6_9BACT</name>
<evidence type="ECO:0000313" key="3">
    <source>
        <dbReference type="EMBL" id="EGC20555.1"/>
    </source>
</evidence>